<sequence>MAHCSKITHANIEARKYKRRGLRSNDMKFLREQDLPSPGISK</sequence>
<protein>
    <submittedName>
        <fullName evidence="1">Uncharacterized protein</fullName>
    </submittedName>
</protein>
<reference evidence="1" key="1">
    <citation type="submission" date="2018-02" db="EMBL/GenBank/DDBJ databases">
        <title>Rhizophora mucronata_Transcriptome.</title>
        <authorList>
            <person name="Meera S.P."/>
            <person name="Sreeshan A."/>
            <person name="Augustine A."/>
        </authorList>
    </citation>
    <scope>NUCLEOTIDE SEQUENCE</scope>
    <source>
        <tissue evidence="1">Leaf</tissue>
    </source>
</reference>
<evidence type="ECO:0000313" key="1">
    <source>
        <dbReference type="EMBL" id="MBX50295.1"/>
    </source>
</evidence>
<accession>A0A2P2P6A8</accession>
<proteinExistence type="predicted"/>
<organism evidence="1">
    <name type="scientific">Rhizophora mucronata</name>
    <name type="common">Asiatic mangrove</name>
    <dbReference type="NCBI Taxonomy" id="61149"/>
    <lineage>
        <taxon>Eukaryota</taxon>
        <taxon>Viridiplantae</taxon>
        <taxon>Streptophyta</taxon>
        <taxon>Embryophyta</taxon>
        <taxon>Tracheophyta</taxon>
        <taxon>Spermatophyta</taxon>
        <taxon>Magnoliopsida</taxon>
        <taxon>eudicotyledons</taxon>
        <taxon>Gunneridae</taxon>
        <taxon>Pentapetalae</taxon>
        <taxon>rosids</taxon>
        <taxon>fabids</taxon>
        <taxon>Malpighiales</taxon>
        <taxon>Rhizophoraceae</taxon>
        <taxon>Rhizophora</taxon>
    </lineage>
</organism>
<name>A0A2P2P6A8_RHIMU</name>
<dbReference type="AlphaFoldDB" id="A0A2P2P6A8"/>
<dbReference type="EMBL" id="GGEC01069811">
    <property type="protein sequence ID" value="MBX50295.1"/>
    <property type="molecule type" value="Transcribed_RNA"/>
</dbReference>